<dbReference type="AlphaFoldDB" id="A0A2X2INW7"/>
<dbReference type="InterPro" id="IPR017946">
    <property type="entry name" value="PLC-like_Pdiesterase_TIM-brl"/>
</dbReference>
<dbReference type="CDD" id="cd08566">
    <property type="entry name" value="GDPD_AtGDE_like"/>
    <property type="match status" value="1"/>
</dbReference>
<feature type="domain" description="GP-PDE" evidence="1">
    <location>
        <begin position="62"/>
        <end position="304"/>
    </location>
</feature>
<protein>
    <submittedName>
        <fullName evidence="2">Cytoplasmic glycerophosphodiester phosphodiesterase</fullName>
    </submittedName>
</protein>
<dbReference type="InterPro" id="IPR030395">
    <property type="entry name" value="GP_PDE_dom"/>
</dbReference>
<sequence length="308" mass="35116">MLFFVAQAYIFERNYKLMSRTFFAFFLFVSSYSVVVGQKIHSLEFASPKAMRDYFTYAKDKKIVSGHRGTMEAGLPENSIAAFEAVLRKTPAIFEIDPRYTKDSVAILMHDATLDRTTNGKGKVSDYTWDELHKLKLKDQAGNITRYGINTLDEVIQWAKGKTILNLDKKDLPLAATAAILKKYNAYSWVWVTAHNTEQAAFYLAQNREQYMSMHIKDQAALEKFKSSGLPYDRMIVYIGPELKDSNQAMYQFFNNKGVMCMISAASTYDKLQTKTERAEKYRAIFAEGASVLESDLPMEVGEVIDSF</sequence>
<dbReference type="GO" id="GO:0006644">
    <property type="term" value="P:phospholipid metabolic process"/>
    <property type="evidence" value="ECO:0007669"/>
    <property type="project" value="TreeGrafter"/>
</dbReference>
<dbReference type="GO" id="GO:0006580">
    <property type="term" value="P:ethanolamine metabolic process"/>
    <property type="evidence" value="ECO:0007669"/>
    <property type="project" value="TreeGrafter"/>
</dbReference>
<evidence type="ECO:0000313" key="3">
    <source>
        <dbReference type="Proteomes" id="UP000251241"/>
    </source>
</evidence>
<name>A0A2X2INW7_SPHMU</name>
<dbReference type="GO" id="GO:0005886">
    <property type="term" value="C:plasma membrane"/>
    <property type="evidence" value="ECO:0007669"/>
    <property type="project" value="TreeGrafter"/>
</dbReference>
<dbReference type="SUPFAM" id="SSF51695">
    <property type="entry name" value="PLC-like phosphodiesterases"/>
    <property type="match status" value="1"/>
</dbReference>
<gene>
    <name evidence="2" type="ORF">NCTC11343_00427</name>
</gene>
<dbReference type="PANTHER" id="PTHR46320:SF1">
    <property type="entry name" value="GLYCEROPHOSPHODIESTER PHOSPHODIESTERASE 1"/>
    <property type="match status" value="1"/>
</dbReference>
<accession>A0A2X2INW7</accession>
<dbReference type="Gene3D" id="3.20.20.190">
    <property type="entry name" value="Phosphatidylinositol (PI) phosphodiesterase"/>
    <property type="match status" value="1"/>
</dbReference>
<organism evidence="2 3">
    <name type="scientific">Sphingobacterium multivorum</name>
    <dbReference type="NCBI Taxonomy" id="28454"/>
    <lineage>
        <taxon>Bacteria</taxon>
        <taxon>Pseudomonadati</taxon>
        <taxon>Bacteroidota</taxon>
        <taxon>Sphingobacteriia</taxon>
        <taxon>Sphingobacteriales</taxon>
        <taxon>Sphingobacteriaceae</taxon>
        <taxon>Sphingobacterium</taxon>
    </lineage>
</organism>
<dbReference type="EMBL" id="UAUU01000002">
    <property type="protein sequence ID" value="SPZ83907.1"/>
    <property type="molecule type" value="Genomic_DNA"/>
</dbReference>
<dbReference type="GO" id="GO:0008889">
    <property type="term" value="F:glycerophosphodiester phosphodiesterase activity"/>
    <property type="evidence" value="ECO:0007669"/>
    <property type="project" value="TreeGrafter"/>
</dbReference>
<dbReference type="Pfam" id="PF03009">
    <property type="entry name" value="GDPD"/>
    <property type="match status" value="1"/>
</dbReference>
<evidence type="ECO:0000313" key="2">
    <source>
        <dbReference type="EMBL" id="SPZ83907.1"/>
    </source>
</evidence>
<dbReference type="PROSITE" id="PS51704">
    <property type="entry name" value="GP_PDE"/>
    <property type="match status" value="1"/>
</dbReference>
<evidence type="ECO:0000259" key="1">
    <source>
        <dbReference type="PROSITE" id="PS51704"/>
    </source>
</evidence>
<dbReference type="PANTHER" id="PTHR46320">
    <property type="entry name" value="GLYCEROPHOSPHODIESTER PHOSPHODIESTERASE 1"/>
    <property type="match status" value="1"/>
</dbReference>
<proteinExistence type="predicted"/>
<dbReference type="GO" id="GO:0070291">
    <property type="term" value="P:N-acylethanolamine metabolic process"/>
    <property type="evidence" value="ECO:0007669"/>
    <property type="project" value="TreeGrafter"/>
</dbReference>
<dbReference type="Proteomes" id="UP000251241">
    <property type="component" value="Unassembled WGS sequence"/>
</dbReference>
<reference evidence="2 3" key="1">
    <citation type="submission" date="2018-06" db="EMBL/GenBank/DDBJ databases">
        <authorList>
            <consortium name="Pathogen Informatics"/>
            <person name="Doyle S."/>
        </authorList>
    </citation>
    <scope>NUCLEOTIDE SEQUENCE [LARGE SCALE GENOMIC DNA]</scope>
    <source>
        <strain evidence="2 3">NCTC11343</strain>
    </source>
</reference>